<dbReference type="PANTHER" id="PTHR48148:SF2">
    <property type="entry name" value="PA14 DOMAIN-CONTAINING PROTEIN"/>
    <property type="match status" value="1"/>
</dbReference>
<organism evidence="3 4">
    <name type="scientific">Prorocentrum cordatum</name>
    <dbReference type="NCBI Taxonomy" id="2364126"/>
    <lineage>
        <taxon>Eukaryota</taxon>
        <taxon>Sar</taxon>
        <taxon>Alveolata</taxon>
        <taxon>Dinophyceae</taxon>
        <taxon>Prorocentrales</taxon>
        <taxon>Prorocentraceae</taxon>
        <taxon>Prorocentrum</taxon>
    </lineage>
</organism>
<accession>A0ABN9R7M5</accession>
<feature type="chain" id="PRO_5045626790" evidence="2">
    <location>
        <begin position="23"/>
        <end position="502"/>
    </location>
</feature>
<dbReference type="PANTHER" id="PTHR48148">
    <property type="entry name" value="KERATINOCYTE PROLINE-RICH PROTEIN"/>
    <property type="match status" value="1"/>
</dbReference>
<proteinExistence type="predicted"/>
<comment type="caution">
    <text evidence="3">The sequence shown here is derived from an EMBL/GenBank/DDBJ whole genome shotgun (WGS) entry which is preliminary data.</text>
</comment>
<protein>
    <submittedName>
        <fullName evidence="3">Uncharacterized protein</fullName>
    </submittedName>
</protein>
<feature type="signal peptide" evidence="2">
    <location>
        <begin position="1"/>
        <end position="22"/>
    </location>
</feature>
<feature type="compositionally biased region" description="Low complexity" evidence="1">
    <location>
        <begin position="307"/>
        <end position="323"/>
    </location>
</feature>
<dbReference type="EMBL" id="CAUYUJ010005462">
    <property type="protein sequence ID" value="CAK0813741.1"/>
    <property type="molecule type" value="Genomic_DNA"/>
</dbReference>
<evidence type="ECO:0000256" key="1">
    <source>
        <dbReference type="SAM" id="MobiDB-lite"/>
    </source>
</evidence>
<evidence type="ECO:0000256" key="2">
    <source>
        <dbReference type="SAM" id="SignalP"/>
    </source>
</evidence>
<sequence>MGLLSMLAELTAALVAVACARGDGFDSSLMQIAAVEKTQEQTNEQWTRIAYSDPSISQTLIALLRSLRQPIWHRRGCVAVWDLAGTIPGFCQDCSGTSPGCSPPQDPQARLGARELEQCSVLNCYRRSEHACGPLGWRILDMALQDIQALAAGATRVRINSVGDPNDGVVSTANTWPIEDVRLGRSIGAARTISSTQVSAIWSGTQVNRMWKTCSGNYVALDVMIYQACGNNNGLHWASSTSKWSLLGSTVGLELYIDAAASPSPTLSPTASPTPSPTASPSASPTSSPSPSPTPSPTPSPAPSPTASPTASPSASPTASPSVSPTPSPTPNPTASPSASPTASPTVMSMPLTVAGKGDPHLVNVHGQKFDLYQPGVHPLIRIPKATRKTTALLVLARATQIGDGCNDMYLIVNISGVWTRHRASGLAWTVDSIGPGRAKWSTFHSIHVKVVRGHTLAGTRYLNVFVRGLDKAKFAIGGLLGEDDHTAASTRSTDCKKTVSL</sequence>
<feature type="compositionally biased region" description="Low complexity" evidence="1">
    <location>
        <begin position="335"/>
        <end position="346"/>
    </location>
</feature>
<keyword evidence="4" id="KW-1185">Reference proteome</keyword>
<dbReference type="Proteomes" id="UP001189429">
    <property type="component" value="Unassembled WGS sequence"/>
</dbReference>
<feature type="region of interest" description="Disordered" evidence="1">
    <location>
        <begin position="263"/>
        <end position="353"/>
    </location>
</feature>
<feature type="compositionally biased region" description="Pro residues" evidence="1">
    <location>
        <begin position="324"/>
        <end position="334"/>
    </location>
</feature>
<gene>
    <name evidence="3" type="ORF">PCOR1329_LOCUS17562</name>
</gene>
<evidence type="ECO:0000313" key="3">
    <source>
        <dbReference type="EMBL" id="CAK0813741.1"/>
    </source>
</evidence>
<feature type="compositionally biased region" description="Pro residues" evidence="1">
    <location>
        <begin position="288"/>
        <end position="306"/>
    </location>
</feature>
<evidence type="ECO:0000313" key="4">
    <source>
        <dbReference type="Proteomes" id="UP001189429"/>
    </source>
</evidence>
<keyword evidence="2" id="KW-0732">Signal</keyword>
<name>A0ABN9R7M5_9DINO</name>
<reference evidence="3" key="1">
    <citation type="submission" date="2023-10" db="EMBL/GenBank/DDBJ databases">
        <authorList>
            <person name="Chen Y."/>
            <person name="Shah S."/>
            <person name="Dougan E. K."/>
            <person name="Thang M."/>
            <person name="Chan C."/>
        </authorList>
    </citation>
    <scope>NUCLEOTIDE SEQUENCE [LARGE SCALE GENOMIC DNA]</scope>
</reference>